<keyword evidence="2" id="KW-1185">Reference proteome</keyword>
<dbReference type="EMBL" id="JAVRFJ010000007">
    <property type="protein sequence ID" value="MDT0567894.1"/>
    <property type="molecule type" value="Genomic_DNA"/>
</dbReference>
<gene>
    <name evidence="1" type="ORF">RM704_10500</name>
</gene>
<dbReference type="Proteomes" id="UP001180737">
    <property type="component" value="Unassembled WGS sequence"/>
</dbReference>
<sequence>MADIADELIMMERSAEEEREKLAGLDGEEYAEQWRRWRKAAETFQAAVTEYAAREDPGMSRYDLEMAVKVAVRHPEEAAAA</sequence>
<organism evidence="1 2">
    <name type="scientific">Streptomyces gottesmaniae</name>
    <dbReference type="NCBI Taxonomy" id="3075518"/>
    <lineage>
        <taxon>Bacteria</taxon>
        <taxon>Bacillati</taxon>
        <taxon>Actinomycetota</taxon>
        <taxon>Actinomycetes</taxon>
        <taxon>Kitasatosporales</taxon>
        <taxon>Streptomycetaceae</taxon>
        <taxon>Streptomyces</taxon>
    </lineage>
</organism>
<name>A0ABU2YU93_9ACTN</name>
<evidence type="ECO:0000313" key="2">
    <source>
        <dbReference type="Proteomes" id="UP001180737"/>
    </source>
</evidence>
<protein>
    <submittedName>
        <fullName evidence="1">Uncharacterized protein</fullName>
    </submittedName>
</protein>
<accession>A0ABU2YU93</accession>
<dbReference type="RefSeq" id="WP_311590492.1">
    <property type="nucleotide sequence ID" value="NZ_JAVRFJ010000007.1"/>
</dbReference>
<evidence type="ECO:0000313" key="1">
    <source>
        <dbReference type="EMBL" id="MDT0567894.1"/>
    </source>
</evidence>
<comment type="caution">
    <text evidence="1">The sequence shown here is derived from an EMBL/GenBank/DDBJ whole genome shotgun (WGS) entry which is preliminary data.</text>
</comment>
<proteinExistence type="predicted"/>
<reference evidence="1" key="1">
    <citation type="submission" date="2024-05" db="EMBL/GenBank/DDBJ databases">
        <title>30 novel species of actinomycetes from the DSMZ collection.</title>
        <authorList>
            <person name="Nouioui I."/>
        </authorList>
    </citation>
    <scope>NUCLEOTIDE SEQUENCE</scope>
    <source>
        <strain evidence="1">DSM 3412</strain>
    </source>
</reference>